<dbReference type="RefSeq" id="WP_408084553.1">
    <property type="nucleotide sequence ID" value="NZ_JBELPZ010000006.1"/>
</dbReference>
<evidence type="ECO:0000313" key="3">
    <source>
        <dbReference type="Proteomes" id="UP001629156"/>
    </source>
</evidence>
<dbReference type="EMBL" id="JBELPZ010000006">
    <property type="protein sequence ID" value="MFL9844301.1"/>
    <property type="molecule type" value="Genomic_DNA"/>
</dbReference>
<keyword evidence="3" id="KW-1185">Reference proteome</keyword>
<feature type="signal peptide" evidence="1">
    <location>
        <begin position="1"/>
        <end position="22"/>
    </location>
</feature>
<reference evidence="2 3" key="1">
    <citation type="submission" date="2024-06" db="EMBL/GenBank/DDBJ databases">
        <authorList>
            <person name="Kaempfer P."/>
            <person name="Viver T."/>
        </authorList>
    </citation>
    <scope>NUCLEOTIDE SEQUENCE [LARGE SCALE GENOMIC DNA]</scope>
    <source>
        <strain evidence="2 3">ST-119</strain>
    </source>
</reference>
<comment type="caution">
    <text evidence="2">The sequence shown here is derived from an EMBL/GenBank/DDBJ whole genome shotgun (WGS) entry which is preliminary data.</text>
</comment>
<evidence type="ECO:0000256" key="1">
    <source>
        <dbReference type="SAM" id="SignalP"/>
    </source>
</evidence>
<keyword evidence="1" id="KW-0732">Signal</keyword>
<feature type="chain" id="PRO_5046167211" evidence="1">
    <location>
        <begin position="23"/>
        <end position="410"/>
    </location>
</feature>
<gene>
    <name evidence="2" type="ORF">ABS766_07715</name>
</gene>
<organism evidence="2 3">
    <name type="scientific">Flavobacterium rhizosphaerae</name>
    <dbReference type="NCBI Taxonomy" id="3163298"/>
    <lineage>
        <taxon>Bacteria</taxon>
        <taxon>Pseudomonadati</taxon>
        <taxon>Bacteroidota</taxon>
        <taxon>Flavobacteriia</taxon>
        <taxon>Flavobacteriales</taxon>
        <taxon>Flavobacteriaceae</taxon>
        <taxon>Flavobacterium</taxon>
    </lineage>
</organism>
<sequence length="410" mass="47313">MKKTLLALVLLSVLHCFSQTHYEQGYFINNQNATTQCLIKNIAWKNNPESFEYKLTEAGEVQKAHINDVKEFNVNNTYKFIRYSIDIDRAPNDVNHLSVIKEPDWKKETVFLKALVEGKITLYQYEDGNLVRYFYITETMEVPEQLIYKPYKTGSAVAYNTAYKGQLYNVMKDKLQDIKSFKNIKYNKESLVKLFLEYNGNAETQVNNLSSRQNKSSFHVKFAPGISFVSSSVYQSSNTNAGIDMDTKPVLRIGAEAELLLPFNNNKWSLFVDPNYQAYKGEKKGTKGVNYVTPDWELKYQFLELPVGARYYMYLNNKSKFFIDIAYVFSFNMGDSYVQYTFPERVGSTGYSLKNDNITKTTNFAAGLGFSYSDFSIEARYGFERGILHNYDNFGAEYSSLNIIIGYKIF</sequence>
<protein>
    <submittedName>
        <fullName evidence="2">Outer membrane beta-barrel protein</fullName>
    </submittedName>
</protein>
<dbReference type="Proteomes" id="UP001629156">
    <property type="component" value="Unassembled WGS sequence"/>
</dbReference>
<evidence type="ECO:0000313" key="2">
    <source>
        <dbReference type="EMBL" id="MFL9844301.1"/>
    </source>
</evidence>
<accession>A0ABW8YVG0</accession>
<name>A0ABW8YVG0_9FLAO</name>
<proteinExistence type="predicted"/>